<dbReference type="PANTHER" id="PTHR21208:SF1">
    <property type="entry name" value="ADP-DEPENDENT GLUCOKINASE"/>
    <property type="match status" value="1"/>
</dbReference>
<dbReference type="InterPro" id="IPR007666">
    <property type="entry name" value="ADP_PFK/GK"/>
</dbReference>
<protein>
    <recommendedName>
        <fullName evidence="9">ADP-dependent glucokinase</fullName>
    </recommendedName>
</protein>
<keyword evidence="4" id="KW-0418">Kinase</keyword>
<evidence type="ECO:0000256" key="6">
    <source>
        <dbReference type="ARBA" id="ARBA00023152"/>
    </source>
</evidence>
<keyword evidence="1" id="KW-0963">Cytoplasm</keyword>
<evidence type="ECO:0000313" key="8">
    <source>
        <dbReference type="Proteomes" id="UP001144256"/>
    </source>
</evidence>
<dbReference type="InterPro" id="IPR029056">
    <property type="entry name" value="Ribokinase-like"/>
</dbReference>
<dbReference type="Gene3D" id="3.40.1190.20">
    <property type="match status" value="1"/>
</dbReference>
<evidence type="ECO:0008006" key="9">
    <source>
        <dbReference type="Google" id="ProtNLM"/>
    </source>
</evidence>
<dbReference type="GO" id="GO:0016773">
    <property type="term" value="F:phosphotransferase activity, alcohol group as acceptor"/>
    <property type="evidence" value="ECO:0007669"/>
    <property type="project" value="InterPro"/>
</dbReference>
<keyword evidence="3" id="KW-0479">Metal-binding</keyword>
<dbReference type="GO" id="GO:0006096">
    <property type="term" value="P:glycolytic process"/>
    <property type="evidence" value="ECO:0007669"/>
    <property type="project" value="UniProtKB-KW"/>
</dbReference>
<sequence length="443" mass="50484">MKMEDKYKVAFDDLDNVISLRKEKNIFPAMGYTSNLDLLCDFQIDILNRLLKENMQGWNLKDMKPVPKIITIEDLLQTMVFYAINGIGGEADIENINLVTKNFQYTKGMGGTATQGAMALATIKCPSVVHLTDDSKDVCEILSSPYIYTVSEKGRLIHTNEVISKGEQEIHCIIQFKKGDVIELGEQKASIPASNRLIITKITINEYVPFDQNYFNYIESNAVNISSNVLSSFNALMDKKVLEEHLTYVKKHILKYKEKNIKGIVFFEDAHYHDNEIKKLCIESLYSKVDIVSLNEEELKYTLMMYDYKIDITDILSCIRGIRCLIDKFHIKKGIIVHTKDYSMYVGEELEADIERGLIYGNLIATAKAMFGWYGTKEQIEKILTLPLSKVGLSNKEIVSKSEYRDGIKIVPSKYIDKPKYTIGLGDSFVAGVQICFEYTTTK</sequence>
<dbReference type="EMBL" id="BRLB01000001">
    <property type="protein sequence ID" value="GKX27633.1"/>
    <property type="molecule type" value="Genomic_DNA"/>
</dbReference>
<evidence type="ECO:0000256" key="1">
    <source>
        <dbReference type="ARBA" id="ARBA00022490"/>
    </source>
</evidence>
<dbReference type="GO" id="GO:0046872">
    <property type="term" value="F:metal ion binding"/>
    <property type="evidence" value="ECO:0007669"/>
    <property type="project" value="UniProtKB-KW"/>
</dbReference>
<dbReference type="PROSITE" id="PS51255">
    <property type="entry name" value="ADPK"/>
    <property type="match status" value="1"/>
</dbReference>
<accession>A0A9W6DDT2</accession>
<dbReference type="Proteomes" id="UP001144256">
    <property type="component" value="Unassembled WGS sequence"/>
</dbReference>
<dbReference type="PANTHER" id="PTHR21208">
    <property type="entry name" value="ADP-DEPENDENT GLUCOKINASE"/>
    <property type="match status" value="1"/>
</dbReference>
<dbReference type="AlphaFoldDB" id="A0A9W6DDT2"/>
<evidence type="ECO:0000256" key="4">
    <source>
        <dbReference type="ARBA" id="ARBA00022777"/>
    </source>
</evidence>
<keyword evidence="8" id="KW-1185">Reference proteome</keyword>
<gene>
    <name evidence="7" type="ORF">SH1V18_01130</name>
</gene>
<proteinExistence type="predicted"/>
<dbReference type="SUPFAM" id="SSF53613">
    <property type="entry name" value="Ribokinase-like"/>
    <property type="match status" value="1"/>
</dbReference>
<comment type="caution">
    <text evidence="7">The sequence shown here is derived from an EMBL/GenBank/DDBJ whole genome shotgun (WGS) entry which is preliminary data.</text>
</comment>
<evidence type="ECO:0000256" key="2">
    <source>
        <dbReference type="ARBA" id="ARBA00022679"/>
    </source>
</evidence>
<evidence type="ECO:0000313" key="7">
    <source>
        <dbReference type="EMBL" id="GKX27633.1"/>
    </source>
</evidence>
<dbReference type="Gene3D" id="3.30.1110.20">
    <property type="match status" value="1"/>
</dbReference>
<keyword evidence="5" id="KW-0460">Magnesium</keyword>
<keyword evidence="2" id="KW-0808">Transferase</keyword>
<evidence type="ECO:0000256" key="3">
    <source>
        <dbReference type="ARBA" id="ARBA00022723"/>
    </source>
</evidence>
<evidence type="ECO:0000256" key="5">
    <source>
        <dbReference type="ARBA" id="ARBA00022842"/>
    </source>
</evidence>
<reference evidence="7" key="1">
    <citation type="submission" date="2022-06" db="EMBL/GenBank/DDBJ databases">
        <title>Vallitalea longa sp. nov., an anaerobic bacterium isolated from marine sediment.</title>
        <authorList>
            <person name="Hirano S."/>
            <person name="Terahara T."/>
            <person name="Mori K."/>
            <person name="Hamada M."/>
            <person name="Matsumoto R."/>
            <person name="Kobayashi T."/>
        </authorList>
    </citation>
    <scope>NUCLEOTIDE SEQUENCE</scope>
    <source>
        <strain evidence="7">SH18-1</strain>
    </source>
</reference>
<name>A0A9W6DDT2_9FIRM</name>
<keyword evidence="6" id="KW-0324">Glycolysis</keyword>
<dbReference type="GO" id="GO:0016301">
    <property type="term" value="F:kinase activity"/>
    <property type="evidence" value="ECO:0007669"/>
    <property type="project" value="UniProtKB-KW"/>
</dbReference>
<organism evidence="7 8">
    <name type="scientific">Vallitalea longa</name>
    <dbReference type="NCBI Taxonomy" id="2936439"/>
    <lineage>
        <taxon>Bacteria</taxon>
        <taxon>Bacillati</taxon>
        <taxon>Bacillota</taxon>
        <taxon>Clostridia</taxon>
        <taxon>Lachnospirales</taxon>
        <taxon>Vallitaleaceae</taxon>
        <taxon>Vallitalea</taxon>
    </lineage>
</organism>
<dbReference type="Pfam" id="PF04587">
    <property type="entry name" value="ADP_PFK_GK"/>
    <property type="match status" value="1"/>
</dbReference>